<dbReference type="SUPFAM" id="SSF47413">
    <property type="entry name" value="lambda repressor-like DNA-binding domains"/>
    <property type="match status" value="1"/>
</dbReference>
<feature type="domain" description="HTH cro/C1-type" evidence="2">
    <location>
        <begin position="26"/>
        <end position="80"/>
    </location>
</feature>
<comment type="caution">
    <text evidence="3">The sequence shown here is derived from an EMBL/GenBank/DDBJ whole genome shotgun (WGS) entry which is preliminary data.</text>
</comment>
<evidence type="ECO:0000256" key="1">
    <source>
        <dbReference type="ARBA" id="ARBA00023125"/>
    </source>
</evidence>
<dbReference type="CDD" id="cd00093">
    <property type="entry name" value="HTH_XRE"/>
    <property type="match status" value="1"/>
</dbReference>
<dbReference type="PANTHER" id="PTHR46558:SF11">
    <property type="entry name" value="HTH-TYPE TRANSCRIPTIONAL REGULATOR XRE"/>
    <property type="match status" value="1"/>
</dbReference>
<dbReference type="EMBL" id="JAKWBL010000001">
    <property type="protein sequence ID" value="MCH5596907.1"/>
    <property type="molecule type" value="Genomic_DNA"/>
</dbReference>
<dbReference type="Gene3D" id="1.10.260.40">
    <property type="entry name" value="lambda repressor-like DNA-binding domains"/>
    <property type="match status" value="1"/>
</dbReference>
<gene>
    <name evidence="3" type="ORF">MKP09_02695</name>
</gene>
<dbReference type="SMART" id="SM00530">
    <property type="entry name" value="HTH_XRE"/>
    <property type="match status" value="1"/>
</dbReference>
<reference evidence="3 4" key="1">
    <citation type="submission" date="2022-02" db="EMBL/GenBank/DDBJ databases">
        <authorList>
            <person name="Min J."/>
        </authorList>
    </citation>
    <scope>NUCLEOTIDE SEQUENCE [LARGE SCALE GENOMIC DNA]</scope>
    <source>
        <strain evidence="3 4">GR10-1</strain>
    </source>
</reference>
<organism evidence="3 4">
    <name type="scientific">Niabella ginsengisoli</name>
    <dbReference type="NCBI Taxonomy" id="522298"/>
    <lineage>
        <taxon>Bacteria</taxon>
        <taxon>Pseudomonadati</taxon>
        <taxon>Bacteroidota</taxon>
        <taxon>Chitinophagia</taxon>
        <taxon>Chitinophagales</taxon>
        <taxon>Chitinophagaceae</taxon>
        <taxon>Niabella</taxon>
    </lineage>
</organism>
<name>A0ABS9SEW4_9BACT</name>
<proteinExistence type="predicted"/>
<accession>A0ABS9SEW4</accession>
<keyword evidence="1" id="KW-0238">DNA-binding</keyword>
<dbReference type="PANTHER" id="PTHR46558">
    <property type="entry name" value="TRACRIPTIONAL REGULATORY PROTEIN-RELATED-RELATED"/>
    <property type="match status" value="1"/>
</dbReference>
<dbReference type="InterPro" id="IPR010982">
    <property type="entry name" value="Lambda_DNA-bd_dom_sf"/>
</dbReference>
<protein>
    <submittedName>
        <fullName evidence="3">Helix-turn-helix transcriptional regulator</fullName>
    </submittedName>
</protein>
<dbReference type="Proteomes" id="UP001202248">
    <property type="component" value="Unassembled WGS sequence"/>
</dbReference>
<dbReference type="RefSeq" id="WP_240826315.1">
    <property type="nucleotide sequence ID" value="NZ_JAKWBL010000001.1"/>
</dbReference>
<evidence type="ECO:0000259" key="2">
    <source>
        <dbReference type="PROSITE" id="PS50943"/>
    </source>
</evidence>
<sequence>MSFLFAFWLLIFVTNYGVMSNFGVNIKKIRNLKNYTQQDVGDVLGLTRAAVSSYEEGRAEPKIETLVRSAQIFGVSIDDLINKKLTINELVNFKGPELAIGTQKIESANPMFPPDAIWISISNAIIIDTSLNNNQIVLARPDQIRSNIPQIVDCEEGVFIATLKKIEKGVVVMKDQKISEKNIHKVQTILGFYQSLEDISGSMNVELAEIKLRLSALEKHLQ</sequence>
<evidence type="ECO:0000313" key="3">
    <source>
        <dbReference type="EMBL" id="MCH5596907.1"/>
    </source>
</evidence>
<dbReference type="InterPro" id="IPR001387">
    <property type="entry name" value="Cro/C1-type_HTH"/>
</dbReference>
<keyword evidence="4" id="KW-1185">Reference proteome</keyword>
<dbReference type="PROSITE" id="PS50943">
    <property type="entry name" value="HTH_CROC1"/>
    <property type="match status" value="1"/>
</dbReference>
<evidence type="ECO:0000313" key="4">
    <source>
        <dbReference type="Proteomes" id="UP001202248"/>
    </source>
</evidence>
<dbReference type="Pfam" id="PF01381">
    <property type="entry name" value="HTH_3"/>
    <property type="match status" value="1"/>
</dbReference>